<sequence>MAGAEEQGSPTTLRSPKRPKLHHSQNDRERHSHAQQGVEEQSISAYDVKGDLTLAAPPELPPVSPSLPHIPQQQIKCRLFSTRHGCAFGNSCFFLHSSEDDHRVPFDMSKATACTKYFSTAGCPYGDSCLFSHYVPASVASLATSRFAKSGVVEKQLGGPNAESTVPKTRTLIGEHKSQLCNQFGTLKGCQYGDRCHFAHGEHELHRLENDKDCDLCVAKSLGLKPSNDNAPCNFGNSRKLTFGIKSQEEAGLGAPFSKTSAVAFGSSSKTLVDIDANLVGPIIGRKGKHAKQICRLTGAKLCIRKHETDPNLRVLEMEGSFEQVKRAGKLVKEVLIYTLPKKPCIVPHHRKSKVCDNFPLGKCAFGSKCHFVHAMAGKTSAAES</sequence>
<feature type="region of interest" description="Disordered" evidence="7">
    <location>
        <begin position="1"/>
        <end position="41"/>
    </location>
</feature>
<dbReference type="Pfam" id="PF14608">
    <property type="entry name" value="zf-CCCH_2"/>
    <property type="match status" value="3"/>
</dbReference>
<protein>
    <recommendedName>
        <fullName evidence="8">C3H1-type domain-containing protein</fullName>
    </recommendedName>
</protein>
<dbReference type="OrthoDB" id="410307at2759"/>
<keyword evidence="4 6" id="KW-0862">Zinc</keyword>
<feature type="zinc finger region" description="C3H1-type" evidence="6">
    <location>
        <begin position="71"/>
        <end position="99"/>
    </location>
</feature>
<evidence type="ECO:0000256" key="4">
    <source>
        <dbReference type="ARBA" id="ARBA00022833"/>
    </source>
</evidence>
<evidence type="ECO:0000256" key="2">
    <source>
        <dbReference type="ARBA" id="ARBA00022737"/>
    </source>
</evidence>
<keyword evidence="2" id="KW-0677">Repeat</keyword>
<dbReference type="Gene3D" id="4.10.1000.10">
    <property type="entry name" value="Zinc finger, CCCH-type"/>
    <property type="match status" value="2"/>
</dbReference>
<dbReference type="GO" id="GO:0008270">
    <property type="term" value="F:zinc ion binding"/>
    <property type="evidence" value="ECO:0007669"/>
    <property type="project" value="UniProtKB-KW"/>
</dbReference>
<organism evidence="9 10">
    <name type="scientific">Adiantum capillus-veneris</name>
    <name type="common">Maidenhair fern</name>
    <dbReference type="NCBI Taxonomy" id="13818"/>
    <lineage>
        <taxon>Eukaryota</taxon>
        <taxon>Viridiplantae</taxon>
        <taxon>Streptophyta</taxon>
        <taxon>Embryophyta</taxon>
        <taxon>Tracheophyta</taxon>
        <taxon>Polypodiopsida</taxon>
        <taxon>Polypodiidae</taxon>
        <taxon>Polypodiales</taxon>
        <taxon>Pteridineae</taxon>
        <taxon>Pteridaceae</taxon>
        <taxon>Vittarioideae</taxon>
        <taxon>Adiantum</taxon>
    </lineage>
</organism>
<dbReference type="PANTHER" id="PTHR12547:SF184">
    <property type="entry name" value="CCCH-TYPE ZN-FINGER PROTEIN"/>
    <property type="match status" value="1"/>
</dbReference>
<dbReference type="SMART" id="SM00322">
    <property type="entry name" value="KH"/>
    <property type="match status" value="1"/>
</dbReference>
<dbReference type="SUPFAM" id="SSF90229">
    <property type="entry name" value="CCCH zinc finger"/>
    <property type="match status" value="3"/>
</dbReference>
<dbReference type="Gene3D" id="3.30.1370.10">
    <property type="entry name" value="K Homology domain, type 1"/>
    <property type="match status" value="1"/>
</dbReference>
<dbReference type="Proteomes" id="UP000886520">
    <property type="component" value="Chromosome 6"/>
</dbReference>
<feature type="domain" description="C3H1-type" evidence="8">
    <location>
        <begin position="175"/>
        <end position="203"/>
    </location>
</feature>
<keyword evidence="1 6" id="KW-0479">Metal-binding</keyword>
<accession>A0A9D4V3M8</accession>
<dbReference type="InterPro" id="IPR000571">
    <property type="entry name" value="Znf_CCCH"/>
</dbReference>
<dbReference type="SUPFAM" id="SSF54791">
    <property type="entry name" value="Eukaryotic type KH-domain (KH-domain type I)"/>
    <property type="match status" value="1"/>
</dbReference>
<dbReference type="AlphaFoldDB" id="A0A9D4V3M8"/>
<name>A0A9D4V3M8_ADICA</name>
<evidence type="ECO:0000256" key="5">
    <source>
        <dbReference type="PROSITE-ProRule" id="PRU00117"/>
    </source>
</evidence>
<evidence type="ECO:0000256" key="6">
    <source>
        <dbReference type="PROSITE-ProRule" id="PRU00723"/>
    </source>
</evidence>
<evidence type="ECO:0000256" key="1">
    <source>
        <dbReference type="ARBA" id="ARBA00022723"/>
    </source>
</evidence>
<keyword evidence="5" id="KW-0694">RNA-binding</keyword>
<feature type="domain" description="C3H1-type" evidence="8">
    <location>
        <begin position="108"/>
        <end position="136"/>
    </location>
</feature>
<keyword evidence="10" id="KW-1185">Reference proteome</keyword>
<feature type="zinc finger region" description="C3H1-type" evidence="6">
    <location>
        <begin position="108"/>
        <end position="136"/>
    </location>
</feature>
<dbReference type="PROSITE" id="PS50084">
    <property type="entry name" value="KH_TYPE_1"/>
    <property type="match status" value="1"/>
</dbReference>
<evidence type="ECO:0000256" key="7">
    <source>
        <dbReference type="SAM" id="MobiDB-lite"/>
    </source>
</evidence>
<dbReference type="InterPro" id="IPR036612">
    <property type="entry name" value="KH_dom_type_1_sf"/>
</dbReference>
<evidence type="ECO:0000313" key="9">
    <source>
        <dbReference type="EMBL" id="KAI5078875.1"/>
    </source>
</evidence>
<dbReference type="PANTHER" id="PTHR12547">
    <property type="entry name" value="CCCH ZINC FINGER/TIS11-RELATED"/>
    <property type="match status" value="1"/>
</dbReference>
<feature type="zinc finger region" description="C3H1-type" evidence="6">
    <location>
        <begin position="351"/>
        <end position="377"/>
    </location>
</feature>
<reference evidence="9" key="1">
    <citation type="submission" date="2021-01" db="EMBL/GenBank/DDBJ databases">
        <title>Adiantum capillus-veneris genome.</title>
        <authorList>
            <person name="Fang Y."/>
            <person name="Liao Q."/>
        </authorList>
    </citation>
    <scope>NUCLEOTIDE SEQUENCE</scope>
    <source>
        <strain evidence="9">H3</strain>
        <tissue evidence="9">Leaf</tissue>
    </source>
</reference>
<gene>
    <name evidence="9" type="ORF">GOP47_0006546</name>
</gene>
<dbReference type="EMBL" id="JABFUD020000006">
    <property type="protein sequence ID" value="KAI5078875.1"/>
    <property type="molecule type" value="Genomic_DNA"/>
</dbReference>
<proteinExistence type="predicted"/>
<comment type="caution">
    <text evidence="9">The sequence shown here is derived from an EMBL/GenBank/DDBJ whole genome shotgun (WGS) entry which is preliminary data.</text>
</comment>
<dbReference type="InterPro" id="IPR036855">
    <property type="entry name" value="Znf_CCCH_sf"/>
</dbReference>
<feature type="zinc finger region" description="C3H1-type" evidence="6">
    <location>
        <begin position="175"/>
        <end position="203"/>
    </location>
</feature>
<evidence type="ECO:0000256" key="3">
    <source>
        <dbReference type="ARBA" id="ARBA00022771"/>
    </source>
</evidence>
<keyword evidence="3 6" id="KW-0863">Zinc-finger</keyword>
<evidence type="ECO:0000313" key="10">
    <source>
        <dbReference type="Proteomes" id="UP000886520"/>
    </source>
</evidence>
<feature type="domain" description="C3H1-type" evidence="8">
    <location>
        <begin position="351"/>
        <end position="377"/>
    </location>
</feature>
<dbReference type="GO" id="GO:0003729">
    <property type="term" value="F:mRNA binding"/>
    <property type="evidence" value="ECO:0007669"/>
    <property type="project" value="InterPro"/>
</dbReference>
<dbReference type="SMART" id="SM00356">
    <property type="entry name" value="ZnF_C3H1"/>
    <property type="match status" value="4"/>
</dbReference>
<evidence type="ECO:0000259" key="8">
    <source>
        <dbReference type="PROSITE" id="PS50103"/>
    </source>
</evidence>
<dbReference type="Pfam" id="PF00013">
    <property type="entry name" value="KH_1"/>
    <property type="match status" value="1"/>
</dbReference>
<dbReference type="Pfam" id="PF00642">
    <property type="entry name" value="zf-CCCH"/>
    <property type="match status" value="1"/>
</dbReference>
<dbReference type="InterPro" id="IPR045877">
    <property type="entry name" value="ZFP36-like"/>
</dbReference>
<dbReference type="InterPro" id="IPR004087">
    <property type="entry name" value="KH_dom"/>
</dbReference>
<dbReference type="PROSITE" id="PS50103">
    <property type="entry name" value="ZF_C3H1"/>
    <property type="match status" value="4"/>
</dbReference>
<dbReference type="InterPro" id="IPR004088">
    <property type="entry name" value="KH_dom_type_1"/>
</dbReference>
<feature type="domain" description="C3H1-type" evidence="8">
    <location>
        <begin position="71"/>
        <end position="99"/>
    </location>
</feature>